<dbReference type="InterPro" id="IPR029058">
    <property type="entry name" value="AB_hydrolase_fold"/>
</dbReference>
<proteinExistence type="inferred from homology"/>
<evidence type="ECO:0000256" key="3">
    <source>
        <dbReference type="ARBA" id="ARBA00022801"/>
    </source>
</evidence>
<gene>
    <name evidence="5" type="ORF">HNR67_004629</name>
</gene>
<dbReference type="Pfam" id="PF08386">
    <property type="entry name" value="Abhydrolase_4"/>
    <property type="match status" value="1"/>
</dbReference>
<reference evidence="5 6" key="1">
    <citation type="submission" date="2020-08" db="EMBL/GenBank/DDBJ databases">
        <title>Sequencing the genomes of 1000 actinobacteria strains.</title>
        <authorList>
            <person name="Klenk H.-P."/>
        </authorList>
    </citation>
    <scope>NUCLEOTIDE SEQUENCE [LARGE SCALE GENOMIC DNA]</scope>
    <source>
        <strain evidence="5 6">DSM 44230</strain>
    </source>
</reference>
<comment type="similarity">
    <text evidence="1">Belongs to the peptidase S33 family.</text>
</comment>
<keyword evidence="3" id="KW-0378">Hydrolase</keyword>
<keyword evidence="2" id="KW-0732">Signal</keyword>
<feature type="domain" description="Peptidase S33 tripeptidyl aminopeptidase-like C-terminal" evidence="4">
    <location>
        <begin position="419"/>
        <end position="515"/>
    </location>
</feature>
<sequence length="526" mass="57355">MSGRRLRVAGMVSVVVGGLFAGLTPALAEPAAEALNSTHIPARYAAQALGWHPCTTEELPGTPPGEVGLLECATFATPRNWERLFEREDLTIAVSRLRATGVTTASVLTNPGGPGGPGRSLPLHFRGQDRLREHQEVIGIDSRGTGQSTNITCGGMAGPAPELDARNRDPRNLDLLVDAVREGAKTCRQASGELGSLINTFQMTKDLDLLRVLLRRQKINWIGYSAGTWLGAHYAQRFPNRVGRFVLDSATEFTASWQQSFDWQPMAFERRWRQDFLPWIARYEAKYHFGATGEAARQNFEQVRAALSRKPVEIGGVKIYPSMVDSLILGSLKEKAQFPTLAERLVQLRTLTEQGASTRAKAAAEGPVKEAMDKVRAQAPDAMLATLWHTLCNDGPWTGDRESLIRRSQQQYDSGLSLYGAGWMSFQICAFWPERPRPLPKLDGKGVPPVLIVQADKDGATAIEGARRARAAFQNSRLLTVTDEGDHGIYSGGNARVDKIVNAYLVDGVVPADQSVPGMPLPVPAG</sequence>
<dbReference type="GO" id="GO:0016787">
    <property type="term" value="F:hydrolase activity"/>
    <property type="evidence" value="ECO:0007669"/>
    <property type="project" value="UniProtKB-KW"/>
</dbReference>
<evidence type="ECO:0000256" key="1">
    <source>
        <dbReference type="ARBA" id="ARBA00010088"/>
    </source>
</evidence>
<dbReference type="InterPro" id="IPR051601">
    <property type="entry name" value="Serine_prot/Carboxylest_S33"/>
</dbReference>
<dbReference type="PANTHER" id="PTHR43248">
    <property type="entry name" value="2-SUCCINYL-6-HYDROXY-2,4-CYCLOHEXADIENE-1-CARBOXYLATE SYNTHASE"/>
    <property type="match status" value="1"/>
</dbReference>
<protein>
    <submittedName>
        <fullName evidence="5">Pimeloyl-ACP methyl ester carboxylesterase</fullName>
    </submittedName>
</protein>
<dbReference type="SUPFAM" id="SSF53474">
    <property type="entry name" value="alpha/beta-Hydrolases"/>
    <property type="match status" value="1"/>
</dbReference>
<name>A0A7W7CEP2_9PSEU</name>
<dbReference type="InterPro" id="IPR013595">
    <property type="entry name" value="Pept_S33_TAP-like_C"/>
</dbReference>
<dbReference type="AlphaFoldDB" id="A0A7W7CEP2"/>
<evidence type="ECO:0000259" key="4">
    <source>
        <dbReference type="Pfam" id="PF08386"/>
    </source>
</evidence>
<evidence type="ECO:0000313" key="6">
    <source>
        <dbReference type="Proteomes" id="UP000533598"/>
    </source>
</evidence>
<accession>A0A7W7CEP2</accession>
<dbReference type="Gene3D" id="3.40.50.1820">
    <property type="entry name" value="alpha/beta hydrolase"/>
    <property type="match status" value="2"/>
</dbReference>
<evidence type="ECO:0000256" key="2">
    <source>
        <dbReference type="ARBA" id="ARBA00022729"/>
    </source>
</evidence>
<evidence type="ECO:0000313" key="5">
    <source>
        <dbReference type="EMBL" id="MBB4678511.1"/>
    </source>
</evidence>
<dbReference type="Proteomes" id="UP000533598">
    <property type="component" value="Unassembled WGS sequence"/>
</dbReference>
<dbReference type="PANTHER" id="PTHR43248:SF29">
    <property type="entry name" value="TRIPEPTIDYL AMINOPEPTIDASE"/>
    <property type="match status" value="1"/>
</dbReference>
<dbReference type="EMBL" id="JACHMH010000001">
    <property type="protein sequence ID" value="MBB4678511.1"/>
    <property type="molecule type" value="Genomic_DNA"/>
</dbReference>
<keyword evidence="6" id="KW-1185">Reference proteome</keyword>
<comment type="caution">
    <text evidence="5">The sequence shown here is derived from an EMBL/GenBank/DDBJ whole genome shotgun (WGS) entry which is preliminary data.</text>
</comment>
<organism evidence="5 6">
    <name type="scientific">Crossiella cryophila</name>
    <dbReference type="NCBI Taxonomy" id="43355"/>
    <lineage>
        <taxon>Bacteria</taxon>
        <taxon>Bacillati</taxon>
        <taxon>Actinomycetota</taxon>
        <taxon>Actinomycetes</taxon>
        <taxon>Pseudonocardiales</taxon>
        <taxon>Pseudonocardiaceae</taxon>
        <taxon>Crossiella</taxon>
    </lineage>
</organism>